<evidence type="ECO:0000313" key="1">
    <source>
        <dbReference type="EMBL" id="RAR51069.1"/>
    </source>
</evidence>
<comment type="caution">
    <text evidence="1">The sequence shown here is derived from an EMBL/GenBank/DDBJ whole genome shotgun (WGS) entry which is preliminary data.</text>
</comment>
<evidence type="ECO:0008006" key="3">
    <source>
        <dbReference type="Google" id="ProtNLM"/>
    </source>
</evidence>
<organism evidence="1 2">
    <name type="scientific">Flavobacterium lacus</name>
    <dbReference type="NCBI Taxonomy" id="1353778"/>
    <lineage>
        <taxon>Bacteria</taxon>
        <taxon>Pseudomonadati</taxon>
        <taxon>Bacteroidota</taxon>
        <taxon>Flavobacteriia</taxon>
        <taxon>Flavobacteriales</taxon>
        <taxon>Flavobacteriaceae</taxon>
        <taxon>Flavobacterium</taxon>
    </lineage>
</organism>
<dbReference type="EMBL" id="QLSV01000001">
    <property type="protein sequence ID" value="RAR51069.1"/>
    <property type="molecule type" value="Genomic_DNA"/>
</dbReference>
<gene>
    <name evidence="1" type="ORF">B0I10_101243</name>
</gene>
<evidence type="ECO:0000313" key="2">
    <source>
        <dbReference type="Proteomes" id="UP000249518"/>
    </source>
</evidence>
<keyword evidence="2" id="KW-1185">Reference proteome</keyword>
<dbReference type="Proteomes" id="UP000249518">
    <property type="component" value="Unassembled WGS sequence"/>
</dbReference>
<dbReference type="RefSeq" id="WP_112084651.1">
    <property type="nucleotide sequence ID" value="NZ_QLSV01000001.1"/>
</dbReference>
<proteinExistence type="predicted"/>
<protein>
    <recommendedName>
        <fullName evidence="3">DUF2971 family protein</fullName>
    </recommendedName>
</protein>
<sequence>MNWISYNIDDINSKYLYKFLSEENLKKFLDTGNIWFSRSDKFGDRMECVMIKDLIKSPPDFKEIEARKRRHLISCFHEGNIETLAFWDTYAKTDKDRRKYALRFNREDLIKMLILNKQALTSLSSISRLVHGRVRYLNLIGASNKKLESKTVSYTAFRKEYVFAYEREYRFDITLKNETNNLGVNINIGNPNDIDFVIHVNPLLESEDYIDCIKRIDQKGFKIKFEESTLAKWLKPELWK</sequence>
<name>A0A328X6T2_9FLAO</name>
<accession>A0A328X6T2</accession>
<dbReference type="OrthoDB" id="8548541at2"/>
<dbReference type="AlphaFoldDB" id="A0A328X6T2"/>
<reference evidence="1 2" key="1">
    <citation type="submission" date="2018-06" db="EMBL/GenBank/DDBJ databases">
        <title>Genomic Encyclopedia of Type Strains, Phase III (KMG-III): the genomes of soil and plant-associated and newly described type strains.</title>
        <authorList>
            <person name="Whitman W."/>
        </authorList>
    </citation>
    <scope>NUCLEOTIDE SEQUENCE [LARGE SCALE GENOMIC DNA]</scope>
    <source>
        <strain evidence="1 2">CGMCC 1.12504</strain>
    </source>
</reference>